<evidence type="ECO:0000313" key="3">
    <source>
        <dbReference type="Proteomes" id="UP000002979"/>
    </source>
</evidence>
<dbReference type="AlphaFoldDB" id="A4EBS5"/>
<accession>A4EBS5</accession>
<evidence type="ECO:0000313" key="2">
    <source>
        <dbReference type="EMBL" id="EBA39034.1"/>
    </source>
</evidence>
<sequence>MSGKLRQNNAFKSFLVILLSVDLFDSGESSRTSLEFVVIVNLLSDRRTGRHKNVSHIENPNQDQRKRHDTDRRNV</sequence>
<reference evidence="2 3" key="2">
    <citation type="submission" date="2007-04" db="EMBL/GenBank/DDBJ databases">
        <authorList>
            <person name="Fulton L."/>
            <person name="Clifton S."/>
            <person name="Fulton B."/>
            <person name="Xu J."/>
            <person name="Minx P."/>
            <person name="Mardis E.R."/>
            <person name="Wilson R.K."/>
        </authorList>
    </citation>
    <scope>NUCLEOTIDE SEQUENCE [LARGE SCALE GENOMIC DNA]</scope>
    <source>
        <strain evidence="3">ATCC 25986 / DSM 3979 / JCM 10188 / KCTC 3647 / NCTC 11838 / VPI 1003</strain>
    </source>
</reference>
<gene>
    <name evidence="2" type="ORF">COLAER_01896</name>
</gene>
<reference evidence="2 3" key="1">
    <citation type="submission" date="2007-01" db="EMBL/GenBank/DDBJ databases">
        <title>Draft genome sequence of Collinsella aerofaciens (ATCC 25986).</title>
        <authorList>
            <person name="Sudarsanam P."/>
            <person name="Ley R."/>
            <person name="Guruge J."/>
            <person name="Turnbaugh P.J."/>
            <person name="Mahowald M."/>
            <person name="Liep D."/>
            <person name="Gordon J."/>
        </authorList>
    </citation>
    <scope>NUCLEOTIDE SEQUENCE [LARGE SCALE GENOMIC DNA]</scope>
    <source>
        <strain evidence="3">ATCC 25986 / DSM 3979 / JCM 10188 / KCTC 3647 / NCTC 11838 / VPI 1003</strain>
    </source>
</reference>
<proteinExistence type="predicted"/>
<feature type="compositionally biased region" description="Basic and acidic residues" evidence="1">
    <location>
        <begin position="63"/>
        <end position="75"/>
    </location>
</feature>
<dbReference type="EMBL" id="AAVN02000008">
    <property type="protein sequence ID" value="EBA39034.1"/>
    <property type="molecule type" value="Genomic_DNA"/>
</dbReference>
<name>A4EBS5_COLAA</name>
<protein>
    <submittedName>
        <fullName evidence="2">Uncharacterized protein</fullName>
    </submittedName>
</protein>
<comment type="caution">
    <text evidence="2">The sequence shown here is derived from an EMBL/GenBank/DDBJ whole genome shotgun (WGS) entry which is preliminary data.</text>
</comment>
<organism evidence="2 3">
    <name type="scientific">Collinsella aerofaciens (strain ATCC 25986 / DSM 3979 / JCM 10188 / KCTC 3647 / NCTC 11838 / VPI 1003)</name>
    <dbReference type="NCBI Taxonomy" id="411903"/>
    <lineage>
        <taxon>Bacteria</taxon>
        <taxon>Bacillati</taxon>
        <taxon>Actinomycetota</taxon>
        <taxon>Coriobacteriia</taxon>
        <taxon>Coriobacteriales</taxon>
        <taxon>Coriobacteriaceae</taxon>
        <taxon>Collinsella</taxon>
    </lineage>
</organism>
<feature type="region of interest" description="Disordered" evidence="1">
    <location>
        <begin position="48"/>
        <end position="75"/>
    </location>
</feature>
<evidence type="ECO:0000256" key="1">
    <source>
        <dbReference type="SAM" id="MobiDB-lite"/>
    </source>
</evidence>
<dbReference type="Proteomes" id="UP000002979">
    <property type="component" value="Unassembled WGS sequence"/>
</dbReference>